<protein>
    <submittedName>
        <fullName evidence="1">YlbF family regulator</fullName>
    </submittedName>
</protein>
<dbReference type="Pfam" id="PF06133">
    <property type="entry name" value="Com_YlbF"/>
    <property type="match status" value="1"/>
</dbReference>
<dbReference type="Gene3D" id="1.20.1500.10">
    <property type="entry name" value="YheA/YmcA-like"/>
    <property type="match status" value="1"/>
</dbReference>
<dbReference type="InterPro" id="IPR023378">
    <property type="entry name" value="YheA/YmcA-like_dom_sf"/>
</dbReference>
<dbReference type="PANTHER" id="PTHR38448">
    <property type="entry name" value="REGULATORY PROTEIN YLBF-RELATED"/>
    <property type="match status" value="1"/>
</dbReference>
<sequence length="156" mass="17761">MLKCRWEVSGLLATLERIELVEEAELLAKMIINSEIATHYRNCYQALQDNTEAQTLIRQFIKIKEHYEEVQRFGKYHPNYSEIMKETRILKREVDLHPAVDAFKKAEKQLQELLDEISILIGRSVSEYIKVPTGNPFFDSMSCGGGCGSGGSCGCK</sequence>
<organism evidence="1 2">
    <name type="scientific">Bacillus salitolerans</name>
    <dbReference type="NCBI Taxonomy" id="1437434"/>
    <lineage>
        <taxon>Bacteria</taxon>
        <taxon>Bacillati</taxon>
        <taxon>Bacillota</taxon>
        <taxon>Bacilli</taxon>
        <taxon>Bacillales</taxon>
        <taxon>Bacillaceae</taxon>
        <taxon>Bacillus</taxon>
    </lineage>
</organism>
<dbReference type="EMBL" id="JBHUEM010000003">
    <property type="protein sequence ID" value="MFD1735693.1"/>
    <property type="molecule type" value="Genomic_DNA"/>
</dbReference>
<dbReference type="Proteomes" id="UP001597214">
    <property type="component" value="Unassembled WGS sequence"/>
</dbReference>
<name>A0ABW4LKV7_9BACI</name>
<dbReference type="RefSeq" id="WP_377926797.1">
    <property type="nucleotide sequence ID" value="NZ_JBHUEM010000003.1"/>
</dbReference>
<gene>
    <name evidence="1" type="ORF">ACFSCX_03860</name>
</gene>
<evidence type="ECO:0000313" key="2">
    <source>
        <dbReference type="Proteomes" id="UP001597214"/>
    </source>
</evidence>
<comment type="caution">
    <text evidence="1">The sequence shown here is derived from an EMBL/GenBank/DDBJ whole genome shotgun (WGS) entry which is preliminary data.</text>
</comment>
<dbReference type="PANTHER" id="PTHR38448:SF2">
    <property type="entry name" value="REGULATORY PROTEIN YLBF"/>
    <property type="match status" value="1"/>
</dbReference>
<dbReference type="InterPro" id="IPR010368">
    <property type="entry name" value="Com_YlbF"/>
</dbReference>
<evidence type="ECO:0000313" key="1">
    <source>
        <dbReference type="EMBL" id="MFD1735693.1"/>
    </source>
</evidence>
<dbReference type="InterPro" id="IPR052767">
    <property type="entry name" value="Bact_com_dev_regulator"/>
</dbReference>
<reference evidence="2" key="1">
    <citation type="journal article" date="2019" name="Int. J. Syst. Evol. Microbiol.">
        <title>The Global Catalogue of Microorganisms (GCM) 10K type strain sequencing project: providing services to taxonomists for standard genome sequencing and annotation.</title>
        <authorList>
            <consortium name="The Broad Institute Genomics Platform"/>
            <consortium name="The Broad Institute Genome Sequencing Center for Infectious Disease"/>
            <person name="Wu L."/>
            <person name="Ma J."/>
        </authorList>
    </citation>
    <scope>NUCLEOTIDE SEQUENCE [LARGE SCALE GENOMIC DNA]</scope>
    <source>
        <strain evidence="2">CCUG 49339</strain>
    </source>
</reference>
<dbReference type="SUPFAM" id="SSF158622">
    <property type="entry name" value="YheA/YmcA-like"/>
    <property type="match status" value="1"/>
</dbReference>
<proteinExistence type="predicted"/>
<keyword evidence="2" id="KW-1185">Reference proteome</keyword>
<accession>A0ABW4LKV7</accession>